<dbReference type="GO" id="GO:0016020">
    <property type="term" value="C:membrane"/>
    <property type="evidence" value="ECO:0007669"/>
    <property type="project" value="InterPro"/>
</dbReference>
<evidence type="ECO:0000313" key="3">
    <source>
        <dbReference type="EMBL" id="GIL26014.1"/>
    </source>
</evidence>
<reference evidence="4" key="1">
    <citation type="journal article" date="2021" name="Int. J. Syst. Evol. Microbiol.">
        <title>Actinocatenispora comari sp. nov., an endophytic actinomycete isolated from aerial parts of Comarum salesowianum.</title>
        <authorList>
            <person name="Oyunbileg N."/>
            <person name="Iizaka Y."/>
            <person name="Hamada M."/>
            <person name="Davaapurev B.O."/>
            <person name="Fukumoto A."/>
            <person name="Tsetseg B."/>
            <person name="Kato F."/>
            <person name="Tamura T."/>
            <person name="Batkhuu J."/>
            <person name="Anzai Y."/>
        </authorList>
    </citation>
    <scope>NUCLEOTIDE SEQUENCE [LARGE SCALE GENOMIC DNA]</scope>
    <source>
        <strain evidence="4">NUM-2625</strain>
    </source>
</reference>
<evidence type="ECO:0000256" key="1">
    <source>
        <dbReference type="ARBA" id="ARBA00022679"/>
    </source>
</evidence>
<sequence length="123" mass="11956">MLTGTAGRAVAVPFPVGTGVDELTAQVSAALDTLVAAGGAGDDPERVLVLADVAGGSPARVALGEALAGRAEVVTGANLPMLIDALFGAETTPAAELARRVAASAQAGIRNLGSQIREGGVPA</sequence>
<evidence type="ECO:0000259" key="2">
    <source>
        <dbReference type="PROSITE" id="PS51096"/>
    </source>
</evidence>
<proteinExistence type="predicted"/>
<dbReference type="SUPFAM" id="SSF53062">
    <property type="entry name" value="PTS system fructose IIA component-like"/>
    <property type="match status" value="1"/>
</dbReference>
<dbReference type="PROSITE" id="PS51096">
    <property type="entry name" value="PTS_EIIA_TYPE_4"/>
    <property type="match status" value="1"/>
</dbReference>
<feature type="domain" description="PTS EIIA type-4" evidence="2">
    <location>
        <begin position="1"/>
        <end position="109"/>
    </location>
</feature>
<organism evidence="3 4">
    <name type="scientific">Actinocatenispora comari</name>
    <dbReference type="NCBI Taxonomy" id="2807577"/>
    <lineage>
        <taxon>Bacteria</taxon>
        <taxon>Bacillati</taxon>
        <taxon>Actinomycetota</taxon>
        <taxon>Actinomycetes</taxon>
        <taxon>Micromonosporales</taxon>
        <taxon>Micromonosporaceae</taxon>
        <taxon>Actinocatenispora</taxon>
    </lineage>
</organism>
<evidence type="ECO:0000313" key="4">
    <source>
        <dbReference type="Proteomes" id="UP000614996"/>
    </source>
</evidence>
<dbReference type="GO" id="GO:0009401">
    <property type="term" value="P:phosphoenolpyruvate-dependent sugar phosphotransferase system"/>
    <property type="evidence" value="ECO:0007669"/>
    <property type="project" value="InterPro"/>
</dbReference>
<dbReference type="Proteomes" id="UP000614996">
    <property type="component" value="Unassembled WGS sequence"/>
</dbReference>
<dbReference type="Pfam" id="PF03610">
    <property type="entry name" value="EIIA-man"/>
    <property type="match status" value="1"/>
</dbReference>
<dbReference type="PANTHER" id="PTHR33799">
    <property type="entry name" value="PTS PERMEASE-RELATED-RELATED"/>
    <property type="match status" value="1"/>
</dbReference>
<protein>
    <recommendedName>
        <fullName evidence="2">PTS EIIA type-4 domain-containing protein</fullName>
    </recommendedName>
</protein>
<name>A0A8J4A984_9ACTN</name>
<dbReference type="PANTHER" id="PTHR33799:SF1">
    <property type="entry name" value="PTS SYSTEM MANNOSE-SPECIFIC EIIAB COMPONENT-RELATED"/>
    <property type="match status" value="1"/>
</dbReference>
<dbReference type="Gene3D" id="3.40.50.510">
    <property type="entry name" value="Phosphotransferase system, mannose-type IIA component"/>
    <property type="match status" value="1"/>
</dbReference>
<keyword evidence="4" id="KW-1185">Reference proteome</keyword>
<dbReference type="AlphaFoldDB" id="A0A8J4A984"/>
<dbReference type="EMBL" id="BOPO01000016">
    <property type="protein sequence ID" value="GIL26014.1"/>
    <property type="molecule type" value="Genomic_DNA"/>
</dbReference>
<keyword evidence="1" id="KW-0808">Transferase</keyword>
<comment type="caution">
    <text evidence="3">The sequence shown here is derived from an EMBL/GenBank/DDBJ whole genome shotgun (WGS) entry which is preliminary data.</text>
</comment>
<accession>A0A8J4A984</accession>
<dbReference type="InterPro" id="IPR004701">
    <property type="entry name" value="PTS_EIIA_man-typ"/>
</dbReference>
<gene>
    <name evidence="3" type="ORF">NUM_12680</name>
</gene>
<dbReference type="InterPro" id="IPR036662">
    <property type="entry name" value="PTS_EIIA_man-typ_sf"/>
</dbReference>
<dbReference type="GO" id="GO:0016740">
    <property type="term" value="F:transferase activity"/>
    <property type="evidence" value="ECO:0007669"/>
    <property type="project" value="UniProtKB-KW"/>
</dbReference>
<dbReference type="InterPro" id="IPR051471">
    <property type="entry name" value="Bacterial_PTS_sugar_comp"/>
</dbReference>